<comment type="caution">
    <text evidence="8">The sequence shown here is derived from an EMBL/GenBank/DDBJ whole genome shotgun (WGS) entry which is preliminary data.</text>
</comment>
<evidence type="ECO:0000256" key="1">
    <source>
        <dbReference type="ARBA" id="ARBA00022527"/>
    </source>
</evidence>
<dbReference type="CDD" id="cd16936">
    <property type="entry name" value="HATPase_RsbW-like"/>
    <property type="match status" value="1"/>
</dbReference>
<comment type="catalytic activity">
    <reaction evidence="6">
        <text>L-threonyl-[protein] + ATP = O-phospho-L-threonyl-[protein] + ADP + H(+)</text>
        <dbReference type="Rhea" id="RHEA:46608"/>
        <dbReference type="Rhea" id="RHEA-COMP:11060"/>
        <dbReference type="Rhea" id="RHEA-COMP:11605"/>
        <dbReference type="ChEBI" id="CHEBI:15378"/>
        <dbReference type="ChEBI" id="CHEBI:30013"/>
        <dbReference type="ChEBI" id="CHEBI:30616"/>
        <dbReference type="ChEBI" id="CHEBI:61977"/>
        <dbReference type="ChEBI" id="CHEBI:456216"/>
        <dbReference type="EC" id="2.7.11.1"/>
    </reaction>
</comment>
<dbReference type="Proteomes" id="UP000281498">
    <property type="component" value="Unassembled WGS sequence"/>
</dbReference>
<proteinExistence type="inferred from homology"/>
<evidence type="ECO:0000313" key="8">
    <source>
        <dbReference type="EMBL" id="RKL65095.1"/>
    </source>
</evidence>
<dbReference type="GO" id="GO:0106310">
    <property type="term" value="F:protein serine kinase activity"/>
    <property type="evidence" value="ECO:0007669"/>
    <property type="project" value="RHEA"/>
</dbReference>
<dbReference type="InterPro" id="IPR010193">
    <property type="entry name" value="RsbW"/>
</dbReference>
<protein>
    <recommendedName>
        <fullName evidence="6">Serine-protein kinase RsbW</fullName>
        <ecNumber evidence="6">2.7.11.1</ecNumber>
    </recommendedName>
    <alternativeName>
        <fullName evidence="6">Anti-sigma-B factor</fullName>
    </alternativeName>
    <alternativeName>
        <fullName evidence="6">Sigma-B negative effector RsbW</fullName>
    </alternativeName>
</protein>
<reference evidence="8 9" key="1">
    <citation type="submission" date="2017-10" db="EMBL/GenBank/DDBJ databases">
        <title>Bacillus sp. nov., a halophilic bacterium isolated from a Keqin Lake.</title>
        <authorList>
            <person name="Wang H."/>
        </authorList>
    </citation>
    <scope>NUCLEOTIDE SEQUENCE [LARGE SCALE GENOMIC DNA]</scope>
    <source>
        <strain evidence="8 9">KCTC 13187</strain>
    </source>
</reference>
<dbReference type="PANTHER" id="PTHR35526:SF9">
    <property type="entry name" value="SERINE-PROTEIN KINASE RSBW"/>
    <property type="match status" value="1"/>
</dbReference>
<evidence type="ECO:0000256" key="4">
    <source>
        <dbReference type="ARBA" id="ARBA00022777"/>
    </source>
</evidence>
<dbReference type="EC" id="2.7.11.1" evidence="6"/>
<gene>
    <name evidence="6" type="primary">rsbW</name>
    <name evidence="8" type="ORF">CR203_22355</name>
</gene>
<name>A0A3A9KCI5_9BACI</name>
<dbReference type="EMBL" id="PDOE01000022">
    <property type="protein sequence ID" value="RKL65095.1"/>
    <property type="molecule type" value="Genomic_DNA"/>
</dbReference>
<dbReference type="InterPro" id="IPR036890">
    <property type="entry name" value="HATPase_C_sf"/>
</dbReference>
<keyword evidence="5 6" id="KW-0067">ATP-binding</keyword>
<dbReference type="PANTHER" id="PTHR35526">
    <property type="entry name" value="ANTI-SIGMA-F FACTOR RSBW-RELATED"/>
    <property type="match status" value="1"/>
</dbReference>
<evidence type="ECO:0000256" key="5">
    <source>
        <dbReference type="ARBA" id="ARBA00022840"/>
    </source>
</evidence>
<evidence type="ECO:0000256" key="2">
    <source>
        <dbReference type="ARBA" id="ARBA00022679"/>
    </source>
</evidence>
<evidence type="ECO:0000256" key="6">
    <source>
        <dbReference type="HAMAP-Rule" id="MF_00638"/>
    </source>
</evidence>
<dbReference type="GO" id="GO:0004674">
    <property type="term" value="F:protein serine/threonine kinase activity"/>
    <property type="evidence" value="ECO:0007669"/>
    <property type="project" value="UniProtKB-KW"/>
</dbReference>
<dbReference type="OrthoDB" id="9798941at2"/>
<dbReference type="GO" id="GO:0005524">
    <property type="term" value="F:ATP binding"/>
    <property type="evidence" value="ECO:0007669"/>
    <property type="project" value="UniProtKB-KW"/>
</dbReference>
<evidence type="ECO:0000259" key="7">
    <source>
        <dbReference type="Pfam" id="PF13581"/>
    </source>
</evidence>
<keyword evidence="1 6" id="KW-0723">Serine/threonine-protein kinase</keyword>
<organism evidence="8 9">
    <name type="scientific">Salipaludibacillus neizhouensis</name>
    <dbReference type="NCBI Taxonomy" id="885475"/>
    <lineage>
        <taxon>Bacteria</taxon>
        <taxon>Bacillati</taxon>
        <taxon>Bacillota</taxon>
        <taxon>Bacilli</taxon>
        <taxon>Bacillales</taxon>
        <taxon>Bacillaceae</taxon>
    </lineage>
</organism>
<accession>A0A3A9KCI5</accession>
<keyword evidence="3 6" id="KW-0547">Nucleotide-binding</keyword>
<sequence>MAISDFVEMKLPAKPEYVGVARLTASGVANRLGYSYDDIEDIKIAVAEACTNVVNHAYEKGQDDNFMHLDFGIHDDRLELIIADQGGKIDIDKLVRERGPIDSSQSIQDLQEGGLGLFLIETLMDKVEYKGDSGVMIIMTKFLQKDEVEQRDDGISEEVSKQ</sequence>
<comment type="function">
    <text evidence="6">Negative regulator of sigma-B activity. Phosphorylates and inactivates its specific antagonist protein, RsbV. Upon phosphorylation of RsbV, RsbW is released and binds to sigma-B, thereby blocking its ability to form an RNA polymerase holoenzyme (E-sigma-B).</text>
</comment>
<evidence type="ECO:0000313" key="9">
    <source>
        <dbReference type="Proteomes" id="UP000281498"/>
    </source>
</evidence>
<dbReference type="GO" id="GO:0016989">
    <property type="term" value="F:sigma factor antagonist activity"/>
    <property type="evidence" value="ECO:0007669"/>
    <property type="project" value="InterPro"/>
</dbReference>
<dbReference type="RefSeq" id="WP_110939280.1">
    <property type="nucleotide sequence ID" value="NZ_NJAW01000037.1"/>
</dbReference>
<comment type="similarity">
    <text evidence="6">Belongs to the anti-sigma-factor family.</text>
</comment>
<dbReference type="InterPro" id="IPR003594">
    <property type="entry name" value="HATPase_dom"/>
</dbReference>
<dbReference type="InterPro" id="IPR050267">
    <property type="entry name" value="Anti-sigma-factor_SerPK"/>
</dbReference>
<dbReference type="AlphaFoldDB" id="A0A3A9KCI5"/>
<keyword evidence="4 6" id="KW-0418">Kinase</keyword>
<keyword evidence="9" id="KW-1185">Reference proteome</keyword>
<dbReference type="NCBIfam" id="NF003144">
    <property type="entry name" value="PRK04069.1"/>
    <property type="match status" value="1"/>
</dbReference>
<dbReference type="Gene3D" id="3.30.565.10">
    <property type="entry name" value="Histidine kinase-like ATPase, C-terminal domain"/>
    <property type="match status" value="1"/>
</dbReference>
<dbReference type="HAMAP" id="MF_00638">
    <property type="entry name" value="Anti_sigma_B"/>
    <property type="match status" value="1"/>
</dbReference>
<dbReference type="Pfam" id="PF13581">
    <property type="entry name" value="HATPase_c_2"/>
    <property type="match status" value="1"/>
</dbReference>
<comment type="catalytic activity">
    <reaction evidence="6">
        <text>L-seryl-[protein] + ATP = O-phospho-L-seryl-[protein] + ADP + H(+)</text>
        <dbReference type="Rhea" id="RHEA:17989"/>
        <dbReference type="Rhea" id="RHEA-COMP:9863"/>
        <dbReference type="Rhea" id="RHEA-COMP:11604"/>
        <dbReference type="ChEBI" id="CHEBI:15378"/>
        <dbReference type="ChEBI" id="CHEBI:29999"/>
        <dbReference type="ChEBI" id="CHEBI:30616"/>
        <dbReference type="ChEBI" id="CHEBI:83421"/>
        <dbReference type="ChEBI" id="CHEBI:456216"/>
        <dbReference type="EC" id="2.7.11.1"/>
    </reaction>
</comment>
<evidence type="ECO:0000256" key="3">
    <source>
        <dbReference type="ARBA" id="ARBA00022741"/>
    </source>
</evidence>
<dbReference type="SUPFAM" id="SSF55874">
    <property type="entry name" value="ATPase domain of HSP90 chaperone/DNA topoisomerase II/histidine kinase"/>
    <property type="match status" value="1"/>
</dbReference>
<feature type="domain" description="Histidine kinase/HSP90-like ATPase" evidence="7">
    <location>
        <begin position="11"/>
        <end position="141"/>
    </location>
</feature>
<keyword evidence="2 6" id="KW-0808">Transferase</keyword>
<dbReference type="NCBIfam" id="TIGR01924">
    <property type="entry name" value="rsbW_low_gc"/>
    <property type="match status" value="1"/>
</dbReference>